<feature type="chain" id="PRO_5041231512" evidence="2">
    <location>
        <begin position="28"/>
        <end position="212"/>
    </location>
</feature>
<dbReference type="AlphaFoldDB" id="A0AA35WIP0"/>
<accession>A0AA35WIP0</accession>
<evidence type="ECO:0000256" key="1">
    <source>
        <dbReference type="SAM" id="MobiDB-lite"/>
    </source>
</evidence>
<feature type="compositionally biased region" description="Polar residues" evidence="1">
    <location>
        <begin position="147"/>
        <end position="167"/>
    </location>
</feature>
<dbReference type="EMBL" id="CASHTH010001916">
    <property type="protein sequence ID" value="CAI8021819.1"/>
    <property type="molecule type" value="Genomic_DNA"/>
</dbReference>
<keyword evidence="4" id="KW-1185">Reference proteome</keyword>
<sequence>MKTRGVLRLVLAGVLLVLVFLSLPANTQTCRREGDVEEDAVCSFIISAGEDYVVNVTEALCGEIRLELQNNRSSCRVWTGKADNSIARGHVTFGESNERTLSFCTDELLQHAHQKYSISCRYDSPPNVEGSITFLIFIDKPGDEPQHTTTLPSSVSNEPGPSQSPTPTADPEDTSPPSPGGNSTSMPTAAKTITIFVAAVLSCEAAMAFYWL</sequence>
<evidence type="ECO:0000256" key="2">
    <source>
        <dbReference type="SAM" id="SignalP"/>
    </source>
</evidence>
<comment type="caution">
    <text evidence="3">The sequence shown here is derived from an EMBL/GenBank/DDBJ whole genome shotgun (WGS) entry which is preliminary data.</text>
</comment>
<keyword evidence="2" id="KW-0732">Signal</keyword>
<proteinExistence type="predicted"/>
<protein>
    <submittedName>
        <fullName evidence="3">Uncharacterized protein</fullName>
    </submittedName>
</protein>
<feature type="signal peptide" evidence="2">
    <location>
        <begin position="1"/>
        <end position="27"/>
    </location>
</feature>
<organism evidence="3 4">
    <name type="scientific">Geodia barretti</name>
    <name type="common">Barrett's horny sponge</name>
    <dbReference type="NCBI Taxonomy" id="519541"/>
    <lineage>
        <taxon>Eukaryota</taxon>
        <taxon>Metazoa</taxon>
        <taxon>Porifera</taxon>
        <taxon>Demospongiae</taxon>
        <taxon>Heteroscleromorpha</taxon>
        <taxon>Tetractinellida</taxon>
        <taxon>Astrophorina</taxon>
        <taxon>Geodiidae</taxon>
        <taxon>Geodia</taxon>
    </lineage>
</organism>
<evidence type="ECO:0000313" key="4">
    <source>
        <dbReference type="Proteomes" id="UP001174909"/>
    </source>
</evidence>
<name>A0AA35WIP0_GEOBA</name>
<gene>
    <name evidence="3" type="ORF">GBAR_LOCUS12873</name>
</gene>
<evidence type="ECO:0000313" key="3">
    <source>
        <dbReference type="EMBL" id="CAI8021819.1"/>
    </source>
</evidence>
<reference evidence="3" key="1">
    <citation type="submission" date="2023-03" db="EMBL/GenBank/DDBJ databases">
        <authorList>
            <person name="Steffen K."/>
            <person name="Cardenas P."/>
        </authorList>
    </citation>
    <scope>NUCLEOTIDE SEQUENCE</scope>
</reference>
<feature type="region of interest" description="Disordered" evidence="1">
    <location>
        <begin position="145"/>
        <end position="186"/>
    </location>
</feature>
<dbReference type="Proteomes" id="UP001174909">
    <property type="component" value="Unassembled WGS sequence"/>
</dbReference>